<dbReference type="Pfam" id="PF03450">
    <property type="entry name" value="CO_deh_flav_C"/>
    <property type="match status" value="1"/>
</dbReference>
<dbReference type="InterPro" id="IPR036010">
    <property type="entry name" value="2Fe-2S_ferredoxin-like_sf"/>
</dbReference>
<dbReference type="InterPro" id="IPR008274">
    <property type="entry name" value="AldOxase/xan_DH_MoCoBD1"/>
</dbReference>
<keyword evidence="6 12" id="KW-0479">Metal-binding</keyword>
<dbReference type="eggNOG" id="KOG0430">
    <property type="taxonomic scope" value="Eukaryota"/>
</dbReference>
<dbReference type="Gene3D" id="1.10.150.120">
    <property type="entry name" value="[2Fe-2S]-binding domain"/>
    <property type="match status" value="1"/>
</dbReference>
<dbReference type="Pfam" id="PF00111">
    <property type="entry name" value="Fer2"/>
    <property type="match status" value="1"/>
</dbReference>
<feature type="binding site" evidence="12">
    <location>
        <position position="140"/>
    </location>
    <ligand>
        <name>[2Fe-2S] cluster</name>
        <dbReference type="ChEBI" id="CHEBI:190135"/>
        <label>2</label>
    </ligand>
</feature>
<keyword evidence="9 12" id="KW-0408">Iron</keyword>
<dbReference type="Pfam" id="PF01315">
    <property type="entry name" value="Ald_Xan_dh_C"/>
    <property type="match status" value="1"/>
</dbReference>
<evidence type="ECO:0000256" key="4">
    <source>
        <dbReference type="ARBA" id="ARBA00022630"/>
    </source>
</evidence>
<dbReference type="OMA" id="IPGPNYV"/>
<dbReference type="InterPro" id="IPR001041">
    <property type="entry name" value="2Fe-2S_ferredoxin-type"/>
</dbReference>
<feature type="domain" description="FAD-binding PCMH-type" evidence="14">
    <location>
        <begin position="333"/>
        <end position="528"/>
    </location>
</feature>
<feature type="binding site" evidence="12">
    <location>
        <position position="186"/>
    </location>
    <ligand>
        <name>[2Fe-2S] cluster</name>
        <dbReference type="ChEBI" id="CHEBI:190135"/>
        <label>2</label>
    </ligand>
</feature>
<name>K3WQ61_GLOUD</name>
<dbReference type="EnsemblProtists" id="PYU1_T007103">
    <property type="protein sequence ID" value="PYU1_T007103"/>
    <property type="gene ID" value="PYU1_G007088"/>
</dbReference>
<dbReference type="Gene3D" id="3.30.365.10">
    <property type="entry name" value="Aldehyde oxidase/xanthine dehydrogenase, molybdopterin binding domain"/>
    <property type="match status" value="4"/>
</dbReference>
<dbReference type="PROSITE" id="PS00197">
    <property type="entry name" value="2FE2S_FER_1"/>
    <property type="match status" value="1"/>
</dbReference>
<dbReference type="InterPro" id="IPR016208">
    <property type="entry name" value="Ald_Oxase/xanthine_DH-like"/>
</dbReference>
<evidence type="ECO:0000313" key="15">
    <source>
        <dbReference type="EnsemblProtists" id="PYU1_T007103"/>
    </source>
</evidence>
<evidence type="ECO:0000256" key="12">
    <source>
        <dbReference type="PIRSR" id="PIRSR000127-3"/>
    </source>
</evidence>
<dbReference type="GO" id="GO:0005506">
    <property type="term" value="F:iron ion binding"/>
    <property type="evidence" value="ECO:0007669"/>
    <property type="project" value="InterPro"/>
</dbReference>
<dbReference type="SUPFAM" id="SSF56003">
    <property type="entry name" value="Molybdenum cofactor-binding domain"/>
    <property type="match status" value="1"/>
</dbReference>
<keyword evidence="7 11" id="KW-0274">FAD</keyword>
<dbReference type="CDD" id="cd00207">
    <property type="entry name" value="fer2"/>
    <property type="match status" value="1"/>
</dbReference>
<dbReference type="InterPro" id="IPR005107">
    <property type="entry name" value="CO_DH_flav_C"/>
</dbReference>
<dbReference type="SUPFAM" id="SSF56176">
    <property type="entry name" value="FAD-binding/transporter-associated domain-like"/>
    <property type="match status" value="1"/>
</dbReference>
<evidence type="ECO:0000313" key="16">
    <source>
        <dbReference type="Proteomes" id="UP000019132"/>
    </source>
</evidence>
<evidence type="ECO:0000256" key="6">
    <source>
        <dbReference type="ARBA" id="ARBA00022723"/>
    </source>
</evidence>
<dbReference type="InterPro" id="IPR037165">
    <property type="entry name" value="AldOxase/xan_DH_Mopterin-bd_sf"/>
</dbReference>
<dbReference type="FunFam" id="3.30.365.10:FF:000001">
    <property type="entry name" value="Xanthine dehydrogenase oxidase"/>
    <property type="match status" value="1"/>
</dbReference>
<dbReference type="InterPro" id="IPR036683">
    <property type="entry name" value="CO_DH_flav_C_dom_sf"/>
</dbReference>
<evidence type="ECO:0000256" key="11">
    <source>
        <dbReference type="PIRSR" id="PIRSR000127-2"/>
    </source>
</evidence>
<keyword evidence="4" id="KW-0285">Flavoprotein</keyword>
<keyword evidence="5 12" id="KW-0001">2Fe-2S</keyword>
<dbReference type="InterPro" id="IPR046867">
    <property type="entry name" value="AldOxase/xan_DH_MoCoBD2"/>
</dbReference>
<dbReference type="Gene3D" id="3.10.20.30">
    <property type="match status" value="1"/>
</dbReference>
<dbReference type="GO" id="GO:0071949">
    <property type="term" value="F:FAD binding"/>
    <property type="evidence" value="ECO:0007669"/>
    <property type="project" value="InterPro"/>
</dbReference>
<dbReference type="EMBL" id="GL376560">
    <property type="status" value="NOT_ANNOTATED_CDS"/>
    <property type="molecule type" value="Genomic_DNA"/>
</dbReference>
<evidence type="ECO:0000256" key="5">
    <source>
        <dbReference type="ARBA" id="ARBA00022714"/>
    </source>
</evidence>
<dbReference type="PANTHER" id="PTHR11908:SF132">
    <property type="entry name" value="ALDEHYDE OXIDASE 1-RELATED"/>
    <property type="match status" value="1"/>
</dbReference>
<dbReference type="PIRSF" id="PIRSF000127">
    <property type="entry name" value="Xanthine_DH"/>
    <property type="match status" value="1"/>
</dbReference>
<proteinExistence type="inferred from homology"/>
<dbReference type="PROSITE" id="PS51387">
    <property type="entry name" value="FAD_PCMH"/>
    <property type="match status" value="1"/>
</dbReference>
<keyword evidence="16" id="KW-1185">Reference proteome</keyword>
<feature type="binding site" evidence="12">
    <location>
        <position position="143"/>
    </location>
    <ligand>
        <name>[2Fe-2S] cluster</name>
        <dbReference type="ChEBI" id="CHEBI:190135"/>
        <label>2</label>
    </ligand>
</feature>
<accession>K3WQ61</accession>
<dbReference type="GO" id="GO:0016491">
    <property type="term" value="F:oxidoreductase activity"/>
    <property type="evidence" value="ECO:0007669"/>
    <property type="project" value="UniProtKB-KW"/>
</dbReference>
<dbReference type="InterPro" id="IPR006058">
    <property type="entry name" value="2Fe2S_fd_BS"/>
</dbReference>
<dbReference type="AlphaFoldDB" id="K3WQ61"/>
<dbReference type="Gene3D" id="3.30.390.50">
    <property type="entry name" value="CO dehydrogenase flavoprotein, C-terminal domain"/>
    <property type="match status" value="1"/>
</dbReference>
<reference evidence="16" key="1">
    <citation type="journal article" date="2010" name="Genome Biol.">
        <title>Genome sequence of the necrotrophic plant pathogen Pythium ultimum reveals original pathogenicity mechanisms and effector repertoire.</title>
        <authorList>
            <person name="Levesque C.A."/>
            <person name="Brouwer H."/>
            <person name="Cano L."/>
            <person name="Hamilton J.P."/>
            <person name="Holt C."/>
            <person name="Huitema E."/>
            <person name="Raffaele S."/>
            <person name="Robideau G.P."/>
            <person name="Thines M."/>
            <person name="Win J."/>
            <person name="Zerillo M.M."/>
            <person name="Beakes G.W."/>
            <person name="Boore J.L."/>
            <person name="Busam D."/>
            <person name="Dumas B."/>
            <person name="Ferriera S."/>
            <person name="Fuerstenberg S.I."/>
            <person name="Gachon C.M."/>
            <person name="Gaulin E."/>
            <person name="Govers F."/>
            <person name="Grenville-Briggs L."/>
            <person name="Horner N."/>
            <person name="Hostetler J."/>
            <person name="Jiang R.H."/>
            <person name="Johnson J."/>
            <person name="Krajaejun T."/>
            <person name="Lin H."/>
            <person name="Meijer H.J."/>
            <person name="Moore B."/>
            <person name="Morris P."/>
            <person name="Phuntmart V."/>
            <person name="Puiu D."/>
            <person name="Shetty J."/>
            <person name="Stajich J.E."/>
            <person name="Tripathy S."/>
            <person name="Wawra S."/>
            <person name="van West P."/>
            <person name="Whitty B.R."/>
            <person name="Coutinho P.M."/>
            <person name="Henrissat B."/>
            <person name="Martin F."/>
            <person name="Thomas P.D."/>
            <person name="Tyler B.M."/>
            <person name="De Vries R.P."/>
            <person name="Kamoun S."/>
            <person name="Yandell M."/>
            <person name="Tisserat N."/>
            <person name="Buell C.R."/>
        </authorList>
    </citation>
    <scope>NUCLEOTIDE SEQUENCE</scope>
    <source>
        <strain evidence="16">DAOM:BR144</strain>
    </source>
</reference>
<evidence type="ECO:0000259" key="13">
    <source>
        <dbReference type="PROSITE" id="PS51085"/>
    </source>
</evidence>
<dbReference type="InterPro" id="IPR036884">
    <property type="entry name" value="2Fe-2S-bd_dom_sf"/>
</dbReference>
<dbReference type="Gene3D" id="3.30.465.10">
    <property type="match status" value="1"/>
</dbReference>
<comment type="cofactor">
    <cofactor evidence="1 11">
        <name>FAD</name>
        <dbReference type="ChEBI" id="CHEBI:57692"/>
    </cofactor>
</comment>
<dbReference type="SUPFAM" id="SSF47741">
    <property type="entry name" value="CO dehydrogenase ISP C-domain like"/>
    <property type="match status" value="1"/>
</dbReference>
<evidence type="ECO:0000256" key="10">
    <source>
        <dbReference type="ARBA" id="ARBA00023014"/>
    </source>
</evidence>
<feature type="binding site" evidence="12">
    <location>
        <position position="55"/>
    </location>
    <ligand>
        <name>[2Fe-2S] cluster</name>
        <dbReference type="ChEBI" id="CHEBI:190135"/>
        <label>1</label>
    </ligand>
</feature>
<evidence type="ECO:0008006" key="17">
    <source>
        <dbReference type="Google" id="ProtNLM"/>
    </source>
</evidence>
<dbReference type="PANTHER" id="PTHR11908">
    <property type="entry name" value="XANTHINE DEHYDROGENASE"/>
    <property type="match status" value="1"/>
</dbReference>
<feature type="binding site" evidence="12">
    <location>
        <position position="184"/>
    </location>
    <ligand>
        <name>[2Fe-2S] cluster</name>
        <dbReference type="ChEBI" id="CHEBI:190135"/>
        <label>2</label>
    </ligand>
</feature>
<comment type="similarity">
    <text evidence="2">Belongs to the xanthine dehydrogenase family.</text>
</comment>
<evidence type="ECO:0000256" key="7">
    <source>
        <dbReference type="ARBA" id="ARBA00022827"/>
    </source>
</evidence>
<evidence type="ECO:0000256" key="9">
    <source>
        <dbReference type="ARBA" id="ARBA00023004"/>
    </source>
</evidence>
<evidence type="ECO:0000256" key="2">
    <source>
        <dbReference type="ARBA" id="ARBA00006849"/>
    </source>
</evidence>
<dbReference type="HOGENOM" id="CLU_001681_1_4_1"/>
<reference evidence="15" key="3">
    <citation type="submission" date="2015-02" db="UniProtKB">
        <authorList>
            <consortium name="EnsemblProtists"/>
        </authorList>
    </citation>
    <scope>IDENTIFICATION</scope>
    <source>
        <strain evidence="15">DAOM BR144</strain>
    </source>
</reference>
<feature type="binding site" evidence="12">
    <location>
        <position position="930"/>
    </location>
    <ligand>
        <name>Mo-molybdopterin</name>
        <dbReference type="ChEBI" id="CHEBI:71302"/>
    </ligand>
    <ligandPart>
        <name>Mo</name>
        <dbReference type="ChEBI" id="CHEBI:28685"/>
    </ligandPart>
</feature>
<dbReference type="PROSITE" id="PS51085">
    <property type="entry name" value="2FE2S_FER_2"/>
    <property type="match status" value="1"/>
</dbReference>
<comment type="cofactor">
    <cofactor evidence="12">
        <name>[2Fe-2S] cluster</name>
        <dbReference type="ChEBI" id="CHEBI:190135"/>
    </cofactor>
    <text evidence="12">Binds 2 [2Fe-2S] clusters.</text>
</comment>
<evidence type="ECO:0000259" key="14">
    <source>
        <dbReference type="PROSITE" id="PS51387"/>
    </source>
</evidence>
<sequence>MARATPSEWANTVAFTLNNAKVEITNPHPQWKLIDYLRDTAHLTGTKLSCGEGGCGACTVVLCHRPLDRIVSDETADEDDVGVHALWKDGDVVYRAVNACLFPVCALDGIAVLTVEGIGSTTSELHAIQSRLAQSNGTQCGFCTPGWVMNMYELVRTHDHGKGRGSKKTLTKQVVEDHFDGNLCRCTGYRPIFEAFHSFAVDKDVAPDDLVTKKEPLRLGYDDEEAVVCANDAKEASPPSCQKDASSHLDYLQHACDHFEDWLLIDADSMESGRKSICEGRCATKSTCSKYLDLEDLIPDRITNFEAHAPYDAGSEIQPSEFIINFEARPLKFQAGNLKWYRPLTLEQLFDAVQDAESNVTDLMFIGGRTSYGVSKYYNDTAPYNRPESRAVQIEMNYIPALKTIKVNDDQGFASIGAAVTISTLLRFLQTYNDGSNASIQQLSMMVGRVANNQVRNSGTWAGNLSLCRDHPTFVSDLVVGLMGIGATLTLLDDKQNEKKDVNIDEFLLKPSTEFALILSMNLPLYTSVTTDNAHHEIRFQCFKVAQRPQNAHSHVNCAIWMRVHQQNIDNEQSSKICSEARVVFGGVCKHPARFPLTEACLKGSNLTTTTLAAAMQQLEKDLARIGASDAFGSQEFRASVMKNVLYKAFVACVSPDLEDPTVASAASALTRKVSSGVQSFKPRDDTAPVSKAIPKLGATMQVSGEAQYVSDKELNASALYGSILYSTVALRKVLVIDEGGKARALPGVVDIVTAADIPGANDISSGVDDKEPLFVPVGGIVRCIGAPLAVIIATSAEVAEQAVALCAVTYGDVPARDRWHNQHEPIVNIDMAMEAGTLGQEQPIAMGDSDVVTKLNASPHRLTGTLHLGAQKHFYMEPQVSVASLQEGNVVLVETSSQHPLFVQQQVASVLGVAFNAVDVKVQRVGGGFGGKLTRCAVNAGAAALAATKHRRTVRVLNDRSADFRLVGGRENMKGTYTVGFDKDGYIHALDVTLYVDCGYTIGDSVGDVQMAVQWSDSAYRVPSFRCRAFLYLTNTQTCTSHRAPGVPQSLVLVETALNHIATYLDLPMTWVQERNLYKEGDRTPYGQQLTEVRLQEVWDRLLVSSHFAQRDEKNALFNSNNKWKKRAIAATPTKYGMQYSGRRDGAKIDIFAGDGSVLITHGGCEIGQV</sequence>
<dbReference type="InterPro" id="IPR036856">
    <property type="entry name" value="Ald_Oxase/Xan_DH_a/b_sf"/>
</dbReference>
<keyword evidence="8" id="KW-0560">Oxidoreductase</keyword>
<dbReference type="InterPro" id="IPR012675">
    <property type="entry name" value="Beta-grasp_dom_sf"/>
</dbReference>
<feature type="binding site" evidence="12">
    <location>
        <position position="1044"/>
    </location>
    <ligand>
        <name>Mo-molybdopterin</name>
        <dbReference type="ChEBI" id="CHEBI:71302"/>
    </ligand>
    <ligandPart>
        <name>Mo</name>
        <dbReference type="ChEBI" id="CHEBI:28685"/>
    </ligandPart>
</feature>
<reference evidence="16" key="2">
    <citation type="submission" date="2010-04" db="EMBL/GenBank/DDBJ databases">
        <authorList>
            <person name="Buell R."/>
            <person name="Hamilton J."/>
            <person name="Hostetler J."/>
        </authorList>
    </citation>
    <scope>NUCLEOTIDE SEQUENCE [LARGE SCALE GENOMIC DNA]</scope>
    <source>
        <strain evidence="16">DAOM:BR144</strain>
    </source>
</reference>
<dbReference type="InterPro" id="IPR036318">
    <property type="entry name" value="FAD-bd_PCMH-like_sf"/>
</dbReference>
<feature type="binding site" evidence="12">
    <location>
        <position position="58"/>
    </location>
    <ligand>
        <name>[2Fe-2S] cluster</name>
        <dbReference type="ChEBI" id="CHEBI:190135"/>
        <label>1</label>
    </ligand>
</feature>
<keyword evidence="3 12" id="KW-0500">Molybdenum</keyword>
<dbReference type="InterPro" id="IPR016169">
    <property type="entry name" value="FAD-bd_PCMH_sub2"/>
</dbReference>
<feature type="binding site" evidence="11">
    <location>
        <position position="544"/>
    </location>
    <ligand>
        <name>FAD</name>
        <dbReference type="ChEBI" id="CHEBI:57692"/>
    </ligand>
</feature>
<dbReference type="STRING" id="431595.K3WQ61"/>
<dbReference type="InParanoid" id="K3WQ61"/>
<dbReference type="SMART" id="SM01008">
    <property type="entry name" value="Ald_Xan_dh_C"/>
    <property type="match status" value="1"/>
</dbReference>
<dbReference type="Gene3D" id="3.90.1170.50">
    <property type="entry name" value="Aldehyde oxidase/xanthine dehydrogenase, a/b hammerhead"/>
    <property type="match status" value="1"/>
</dbReference>
<dbReference type="InterPro" id="IPR002888">
    <property type="entry name" value="2Fe-2S-bd"/>
</dbReference>
<dbReference type="SUPFAM" id="SSF55447">
    <property type="entry name" value="CO dehydrogenase flavoprotein C-terminal domain-like"/>
    <property type="match status" value="1"/>
</dbReference>
<keyword evidence="10 12" id="KW-0411">Iron-sulfur</keyword>
<dbReference type="SUPFAM" id="SSF54665">
    <property type="entry name" value="CO dehydrogenase molybdoprotein N-domain-like"/>
    <property type="match status" value="1"/>
</dbReference>
<dbReference type="Pfam" id="PF01799">
    <property type="entry name" value="Fer2_2"/>
    <property type="match status" value="1"/>
</dbReference>
<dbReference type="GO" id="GO:0051537">
    <property type="term" value="F:2 iron, 2 sulfur cluster binding"/>
    <property type="evidence" value="ECO:0007669"/>
    <property type="project" value="UniProtKB-KW"/>
</dbReference>
<feature type="domain" description="2Fe-2S ferredoxin-type" evidence="13">
    <location>
        <begin position="11"/>
        <end position="118"/>
    </location>
</feature>
<dbReference type="InterPro" id="IPR016166">
    <property type="entry name" value="FAD-bd_PCMH"/>
</dbReference>
<dbReference type="Proteomes" id="UP000019132">
    <property type="component" value="Unassembled WGS sequence"/>
</dbReference>
<comment type="cofactor">
    <cofactor evidence="12">
        <name>Mo-molybdopterin</name>
        <dbReference type="ChEBI" id="CHEBI:71302"/>
    </cofactor>
    <text evidence="12">Binds 1 Mo-molybdopterin (Mo-MPT) cofactor per subunit.</text>
</comment>
<dbReference type="Pfam" id="PF00941">
    <property type="entry name" value="FAD_binding_5"/>
    <property type="match status" value="1"/>
</dbReference>
<dbReference type="Pfam" id="PF20256">
    <property type="entry name" value="MoCoBD_2"/>
    <property type="match status" value="1"/>
</dbReference>
<organism evidence="15 16">
    <name type="scientific">Globisporangium ultimum (strain ATCC 200006 / CBS 805.95 / DAOM BR144)</name>
    <name type="common">Pythium ultimum</name>
    <dbReference type="NCBI Taxonomy" id="431595"/>
    <lineage>
        <taxon>Eukaryota</taxon>
        <taxon>Sar</taxon>
        <taxon>Stramenopiles</taxon>
        <taxon>Oomycota</taxon>
        <taxon>Peronosporomycetes</taxon>
        <taxon>Pythiales</taxon>
        <taxon>Pythiaceae</taxon>
        <taxon>Globisporangium</taxon>
    </lineage>
</organism>
<feature type="binding site" evidence="12">
    <location>
        <position position="100"/>
    </location>
    <ligand>
        <name>[2Fe-2S] cluster</name>
        <dbReference type="ChEBI" id="CHEBI:190135"/>
        <label>1</label>
    </ligand>
</feature>
<evidence type="ECO:0000256" key="1">
    <source>
        <dbReference type="ARBA" id="ARBA00001974"/>
    </source>
</evidence>
<evidence type="ECO:0000256" key="8">
    <source>
        <dbReference type="ARBA" id="ARBA00023002"/>
    </source>
</evidence>
<evidence type="ECO:0000256" key="3">
    <source>
        <dbReference type="ARBA" id="ARBA00022505"/>
    </source>
</evidence>
<dbReference type="Pfam" id="PF02738">
    <property type="entry name" value="MoCoBD_1"/>
    <property type="match status" value="1"/>
</dbReference>
<dbReference type="InterPro" id="IPR000674">
    <property type="entry name" value="Ald_Oxase/Xan_DH_a/b"/>
</dbReference>
<feature type="binding site" evidence="12">
    <location>
        <position position="50"/>
    </location>
    <ligand>
        <name>[2Fe-2S] cluster</name>
        <dbReference type="ChEBI" id="CHEBI:190135"/>
        <label>1</label>
    </ligand>
</feature>
<dbReference type="SMART" id="SM01092">
    <property type="entry name" value="CO_deh_flav_C"/>
    <property type="match status" value="1"/>
</dbReference>
<dbReference type="InterPro" id="IPR002346">
    <property type="entry name" value="Mopterin_DH_FAD-bd"/>
</dbReference>
<feature type="binding site" evidence="12">
    <location>
        <position position="899"/>
    </location>
    <ligand>
        <name>Mo-molybdopterin</name>
        <dbReference type="ChEBI" id="CHEBI:71302"/>
    </ligand>
    <ligandPart>
        <name>Mo</name>
        <dbReference type="ChEBI" id="CHEBI:28685"/>
    </ligandPart>
</feature>
<protein>
    <recommendedName>
        <fullName evidence="17">FAD-binding PCMH-type domain-containing protein</fullName>
    </recommendedName>
</protein>
<dbReference type="VEuPathDB" id="FungiDB:PYU1_G007088"/>
<dbReference type="SUPFAM" id="SSF54292">
    <property type="entry name" value="2Fe-2S ferredoxin-like"/>
    <property type="match status" value="1"/>
</dbReference>